<protein>
    <submittedName>
        <fullName evidence="2">Uncharacterized protein</fullName>
    </submittedName>
</protein>
<evidence type="ECO:0000313" key="3">
    <source>
        <dbReference type="Proteomes" id="UP000054937"/>
    </source>
</evidence>
<reference evidence="2 3" key="1">
    <citation type="journal article" date="2015" name="Sci. Rep.">
        <title>Genome of the facultative scuticociliatosis pathogen Pseudocohnilembus persalinus provides insight into its virulence through horizontal gene transfer.</title>
        <authorList>
            <person name="Xiong J."/>
            <person name="Wang G."/>
            <person name="Cheng J."/>
            <person name="Tian M."/>
            <person name="Pan X."/>
            <person name="Warren A."/>
            <person name="Jiang C."/>
            <person name="Yuan D."/>
            <person name="Miao W."/>
        </authorList>
    </citation>
    <scope>NUCLEOTIDE SEQUENCE [LARGE SCALE GENOMIC DNA]</scope>
    <source>
        <strain evidence="2">36N120E</strain>
    </source>
</reference>
<name>A0A0V0QR95_PSEPJ</name>
<feature type="compositionally biased region" description="Basic and acidic residues" evidence="1">
    <location>
        <begin position="32"/>
        <end position="42"/>
    </location>
</feature>
<dbReference type="AlphaFoldDB" id="A0A0V0QR95"/>
<proteinExistence type="predicted"/>
<accession>A0A0V0QR95</accession>
<dbReference type="InParanoid" id="A0A0V0QR95"/>
<dbReference type="EMBL" id="LDAU01000111">
    <property type="protein sequence ID" value="KRX04732.1"/>
    <property type="molecule type" value="Genomic_DNA"/>
</dbReference>
<dbReference type="Proteomes" id="UP000054937">
    <property type="component" value="Unassembled WGS sequence"/>
</dbReference>
<organism evidence="2 3">
    <name type="scientific">Pseudocohnilembus persalinus</name>
    <name type="common">Ciliate</name>
    <dbReference type="NCBI Taxonomy" id="266149"/>
    <lineage>
        <taxon>Eukaryota</taxon>
        <taxon>Sar</taxon>
        <taxon>Alveolata</taxon>
        <taxon>Ciliophora</taxon>
        <taxon>Intramacronucleata</taxon>
        <taxon>Oligohymenophorea</taxon>
        <taxon>Scuticociliatia</taxon>
        <taxon>Philasterida</taxon>
        <taxon>Pseudocohnilembidae</taxon>
        <taxon>Pseudocohnilembus</taxon>
    </lineage>
</organism>
<keyword evidence="3" id="KW-1185">Reference proteome</keyword>
<feature type="region of interest" description="Disordered" evidence="1">
    <location>
        <begin position="24"/>
        <end position="52"/>
    </location>
</feature>
<comment type="caution">
    <text evidence="2">The sequence shown here is derived from an EMBL/GenBank/DDBJ whole genome shotgun (WGS) entry which is preliminary data.</text>
</comment>
<evidence type="ECO:0000256" key="1">
    <source>
        <dbReference type="SAM" id="MobiDB-lite"/>
    </source>
</evidence>
<sequence>MNTALSYKDDYTVKGLVKLQKANRKYKQRSLAKSEKSKQNEFHKKRNQREQCQQINQGQLKQNKQVAQDLINQVQRYIYQLNEMDNIMSDPQQYDKQRERLLNLNLKNKKITKQIDQLVLV</sequence>
<gene>
    <name evidence="2" type="ORF">PPERSA_11788</name>
</gene>
<evidence type="ECO:0000313" key="2">
    <source>
        <dbReference type="EMBL" id="KRX04732.1"/>
    </source>
</evidence>